<keyword evidence="2" id="KW-1185">Reference proteome</keyword>
<reference evidence="1" key="1">
    <citation type="submission" date="2022-07" db="EMBL/GenBank/DDBJ databases">
        <title>Phylogenomic reconstructions and comparative analyses of Kickxellomycotina fungi.</title>
        <authorList>
            <person name="Reynolds N.K."/>
            <person name="Stajich J.E."/>
            <person name="Barry K."/>
            <person name="Grigoriev I.V."/>
            <person name="Crous P."/>
            <person name="Smith M.E."/>
        </authorList>
    </citation>
    <scope>NUCLEOTIDE SEQUENCE</scope>
    <source>
        <strain evidence="1">NRRL 5244</strain>
    </source>
</reference>
<name>A0ACC1IXC9_9FUNG</name>
<proteinExistence type="predicted"/>
<sequence>MIEIVCNDRLGKKVRVKCNPDDKIGDVKKLIAAMTGTRPEKITLKRWNSVFKDNITLDDYEVHDGTNIELYYT</sequence>
<accession>A0ACC1IXC9</accession>
<comment type="caution">
    <text evidence="1">The sequence shown here is derived from an EMBL/GenBank/DDBJ whole genome shotgun (WGS) entry which is preliminary data.</text>
</comment>
<dbReference type="EMBL" id="JANBPW010006970">
    <property type="protein sequence ID" value="KAJ1926266.1"/>
    <property type="molecule type" value="Genomic_DNA"/>
</dbReference>
<dbReference type="Proteomes" id="UP001150603">
    <property type="component" value="Unassembled WGS sequence"/>
</dbReference>
<evidence type="ECO:0000313" key="1">
    <source>
        <dbReference type="EMBL" id="KAJ1926266.1"/>
    </source>
</evidence>
<evidence type="ECO:0000313" key="2">
    <source>
        <dbReference type="Proteomes" id="UP001150603"/>
    </source>
</evidence>
<gene>
    <name evidence="1" type="primary">HUB1</name>
    <name evidence="1" type="ORF">FBU59_007331</name>
</gene>
<protein>
    <submittedName>
        <fullName evidence="1">Ubiquitin-like modifier hub1</fullName>
    </submittedName>
</protein>
<organism evidence="1 2">
    <name type="scientific">Linderina macrospora</name>
    <dbReference type="NCBI Taxonomy" id="4868"/>
    <lineage>
        <taxon>Eukaryota</taxon>
        <taxon>Fungi</taxon>
        <taxon>Fungi incertae sedis</taxon>
        <taxon>Zoopagomycota</taxon>
        <taxon>Kickxellomycotina</taxon>
        <taxon>Kickxellomycetes</taxon>
        <taxon>Kickxellales</taxon>
        <taxon>Kickxellaceae</taxon>
        <taxon>Linderina</taxon>
    </lineage>
</organism>